<proteinExistence type="predicted"/>
<dbReference type="AlphaFoldDB" id="V4KT30"/>
<keyword evidence="2" id="KW-1185">Reference proteome</keyword>
<protein>
    <submittedName>
        <fullName evidence="1">Uncharacterized protein</fullName>
    </submittedName>
</protein>
<accession>V4KT30</accession>
<name>V4KT30_EUTSA</name>
<dbReference type="Gramene" id="ESQ33177">
    <property type="protein sequence ID" value="ESQ33177"/>
    <property type="gene ID" value="EUTSA_v10005487mg"/>
</dbReference>
<dbReference type="Proteomes" id="UP000030689">
    <property type="component" value="Unassembled WGS sequence"/>
</dbReference>
<dbReference type="EMBL" id="KI517748">
    <property type="protein sequence ID" value="ESQ33177.1"/>
    <property type="molecule type" value="Genomic_DNA"/>
</dbReference>
<reference evidence="1 2" key="1">
    <citation type="journal article" date="2013" name="Front. Plant Sci.">
        <title>The Reference Genome of the Halophytic Plant Eutrema salsugineum.</title>
        <authorList>
            <person name="Yang R."/>
            <person name="Jarvis D.E."/>
            <person name="Chen H."/>
            <person name="Beilstein M.A."/>
            <person name="Grimwood J."/>
            <person name="Jenkins J."/>
            <person name="Shu S."/>
            <person name="Prochnik S."/>
            <person name="Xin M."/>
            <person name="Ma C."/>
            <person name="Schmutz J."/>
            <person name="Wing R.A."/>
            <person name="Mitchell-Olds T."/>
            <person name="Schumaker K.S."/>
            <person name="Wang X."/>
        </authorList>
    </citation>
    <scope>NUCLEOTIDE SEQUENCE [LARGE SCALE GENOMIC DNA]</scope>
</reference>
<sequence>MVFNLCDAYIEIFVSQKFYSRIHESEIKNQNLNIWIIQRTYFICNKMVN</sequence>
<dbReference type="KEGG" id="eus:EUTSA_v10005487mg"/>
<organism evidence="1 2">
    <name type="scientific">Eutrema salsugineum</name>
    <name type="common">Saltwater cress</name>
    <name type="synonym">Sisymbrium salsugineum</name>
    <dbReference type="NCBI Taxonomy" id="72664"/>
    <lineage>
        <taxon>Eukaryota</taxon>
        <taxon>Viridiplantae</taxon>
        <taxon>Streptophyta</taxon>
        <taxon>Embryophyta</taxon>
        <taxon>Tracheophyta</taxon>
        <taxon>Spermatophyta</taxon>
        <taxon>Magnoliopsida</taxon>
        <taxon>eudicotyledons</taxon>
        <taxon>Gunneridae</taxon>
        <taxon>Pentapetalae</taxon>
        <taxon>rosids</taxon>
        <taxon>malvids</taxon>
        <taxon>Brassicales</taxon>
        <taxon>Brassicaceae</taxon>
        <taxon>Eutremeae</taxon>
        <taxon>Eutrema</taxon>
    </lineage>
</organism>
<gene>
    <name evidence="1" type="ORF">EUTSA_v10005487mg</name>
</gene>
<evidence type="ECO:0000313" key="1">
    <source>
        <dbReference type="EMBL" id="ESQ33177.1"/>
    </source>
</evidence>
<evidence type="ECO:0000313" key="2">
    <source>
        <dbReference type="Proteomes" id="UP000030689"/>
    </source>
</evidence>